<dbReference type="AlphaFoldDB" id="A0A3E0K125"/>
<feature type="compositionally biased region" description="Basic and acidic residues" evidence="1">
    <location>
        <begin position="188"/>
        <end position="199"/>
    </location>
</feature>
<name>A0A3E0K125_9BACI</name>
<feature type="region of interest" description="Disordered" evidence="1">
    <location>
        <begin position="143"/>
        <end position="199"/>
    </location>
</feature>
<feature type="region of interest" description="Disordered" evidence="1">
    <location>
        <begin position="1"/>
        <end position="23"/>
    </location>
</feature>
<dbReference type="EMBL" id="QEWE01000027">
    <property type="protein sequence ID" value="REJ26242.1"/>
    <property type="molecule type" value="Genomic_DNA"/>
</dbReference>
<dbReference type="Proteomes" id="UP000257014">
    <property type="component" value="Unassembled WGS sequence"/>
</dbReference>
<evidence type="ECO:0000313" key="3">
    <source>
        <dbReference type="Proteomes" id="UP000257014"/>
    </source>
</evidence>
<sequence>MHRQIWGKQPGDPLRRVPTIGSPRPEEDEAAIVFLSAKKIRPACMGRFLFACQEEFQCGLLIFIRRSSAKPHGSGGKSCSRGAVWGVRGPKANRERDAKRKTGFQRMIFPARKRRMTGHETVRSWLIRNLHLQLMCRSRSGDARRLLPTGRKGSNRIRSSRSCKNLPVKKETKKDVNRLVFSAGRQNQAEKRGSDVHAR</sequence>
<organism evidence="2 3">
    <name type="scientific">Caldibacillus debilis</name>
    <dbReference type="NCBI Taxonomy" id="301148"/>
    <lineage>
        <taxon>Bacteria</taxon>
        <taxon>Bacillati</taxon>
        <taxon>Bacillota</taxon>
        <taxon>Bacilli</taxon>
        <taxon>Bacillales</taxon>
        <taxon>Bacillaceae</taxon>
        <taxon>Caldibacillus</taxon>
    </lineage>
</organism>
<evidence type="ECO:0000313" key="2">
    <source>
        <dbReference type="EMBL" id="REJ26242.1"/>
    </source>
</evidence>
<gene>
    <name evidence="2" type="ORF">C6P37_13735</name>
</gene>
<protein>
    <submittedName>
        <fullName evidence="2">Uncharacterized protein</fullName>
    </submittedName>
</protein>
<feature type="compositionally biased region" description="Basic and acidic residues" evidence="1">
    <location>
        <begin position="168"/>
        <end position="177"/>
    </location>
</feature>
<accession>A0A3E0K125</accession>
<reference evidence="2 3" key="1">
    <citation type="submission" date="2018-03" db="EMBL/GenBank/DDBJ databases">
        <authorList>
            <person name="Keele B.F."/>
        </authorList>
    </citation>
    <scope>NUCLEOTIDE SEQUENCE [LARGE SCALE GENOMIC DNA]</scope>
    <source>
        <strain evidence="2">ZCTH4_d</strain>
    </source>
</reference>
<comment type="caution">
    <text evidence="2">The sequence shown here is derived from an EMBL/GenBank/DDBJ whole genome shotgun (WGS) entry which is preliminary data.</text>
</comment>
<evidence type="ECO:0000256" key="1">
    <source>
        <dbReference type="SAM" id="MobiDB-lite"/>
    </source>
</evidence>
<proteinExistence type="predicted"/>